<evidence type="ECO:0000313" key="2">
    <source>
        <dbReference type="Proteomes" id="UP000004310"/>
    </source>
</evidence>
<comment type="caution">
    <text evidence="1">The sequence shown here is derived from an EMBL/GenBank/DDBJ whole genome shotgun (WGS) entry which is preliminary data.</text>
</comment>
<dbReference type="AlphaFoldDB" id="Q0G371"/>
<dbReference type="Proteomes" id="UP000004310">
    <property type="component" value="Unassembled WGS sequence"/>
</dbReference>
<proteinExistence type="predicted"/>
<reference evidence="1 2" key="1">
    <citation type="journal article" date="2010" name="J. Bacteriol.">
        <title>Genome sequence of Fulvimarina pelagi HTCC2506T, a Mn(II)-oxidizing alphaproteobacterium possessing an aerobic anoxygenic photosynthetic gene cluster and Xanthorhodopsin.</title>
        <authorList>
            <person name="Kang I."/>
            <person name="Oh H.M."/>
            <person name="Lim S.I."/>
            <person name="Ferriera S."/>
            <person name="Giovannoni S.J."/>
            <person name="Cho J.C."/>
        </authorList>
    </citation>
    <scope>NUCLEOTIDE SEQUENCE [LARGE SCALE GENOMIC DNA]</scope>
    <source>
        <strain evidence="1 2">HTCC2506</strain>
    </source>
</reference>
<dbReference type="HOGENOM" id="CLU_3424732_0_0_5"/>
<accession>Q0G371</accession>
<keyword evidence="2" id="KW-1185">Reference proteome</keyword>
<dbReference type="EMBL" id="AATP01000002">
    <property type="protein sequence ID" value="EAU41960.1"/>
    <property type="molecule type" value="Genomic_DNA"/>
</dbReference>
<organism evidence="1 2">
    <name type="scientific">Fulvimarina pelagi HTCC2506</name>
    <dbReference type="NCBI Taxonomy" id="314231"/>
    <lineage>
        <taxon>Bacteria</taxon>
        <taxon>Pseudomonadati</taxon>
        <taxon>Pseudomonadota</taxon>
        <taxon>Alphaproteobacteria</taxon>
        <taxon>Hyphomicrobiales</taxon>
        <taxon>Aurantimonadaceae</taxon>
        <taxon>Fulvimarina</taxon>
    </lineage>
</organism>
<evidence type="ECO:0000313" key="1">
    <source>
        <dbReference type="EMBL" id="EAU41960.1"/>
    </source>
</evidence>
<protein>
    <submittedName>
        <fullName evidence="1">Uncharacterized protein</fullName>
    </submittedName>
</protein>
<gene>
    <name evidence="1" type="ORF">FP2506_16044</name>
</gene>
<sequence length="22" mass="2317">MIDFCGAELVNDDDGTSKTATI</sequence>
<name>Q0G371_9HYPH</name>